<evidence type="ECO:0000313" key="5">
    <source>
        <dbReference type="Proteomes" id="UP000595197"/>
    </source>
</evidence>
<organism evidence="4 5">
    <name type="scientific">Skermanella cutis</name>
    <dbReference type="NCBI Taxonomy" id="2775420"/>
    <lineage>
        <taxon>Bacteria</taxon>
        <taxon>Pseudomonadati</taxon>
        <taxon>Pseudomonadota</taxon>
        <taxon>Alphaproteobacteria</taxon>
        <taxon>Rhodospirillales</taxon>
        <taxon>Azospirillaceae</taxon>
        <taxon>Skermanella</taxon>
    </lineage>
</organism>
<sequence>MIPARAARDRRTPPLPVRRPRTVSMTTRDGVRLDADIHEPDAAGPFPVLLMRQPYGRAIASTVVYAHPAWYAAHGYIVVIQDVRGCGTSEGDFRLFEHEAEDGADAVAWAAGLPGSTGAVGMYGFSYQGNAQLLALAGGSPALKALCPAMVGWDMHGDWAYEGGAFRLADNLGWGIQMAAEAARRRHDFIAHQALYAASRALPLDEELPTHPRVLRGYARYTHYDDWLGTPLPCAYWDAISPRTALEGRQVDVPMLHIGGWFDQMLTGTLAAFRDISARTEAPQRLIVGPWCHLPWGRRAGTVDFGPEAARSIDREQLAWFDRFLKGIADAEAPAVELFDLCAGCWRSFDAVPDPEPAALHISSTGLAAATTEDGVLAERPGIASADRIVHDPWRPVPTVGGHASGLGGMRDRADVDQRADVACYTSEPLSAPVLLAGTVVLELTVEADAPSFDVSAVLSEVEPDGRALNLTQGHARVEEGAPTRPLRIPMRALCATVPAGSRLRLSLAGACFPAFPVNPGTGAEPAETRLVDCRTITLAFHAAGTRLLVPLIRPA</sequence>
<dbReference type="Proteomes" id="UP000595197">
    <property type="component" value="Chromosome"/>
</dbReference>
<dbReference type="Pfam" id="PF08530">
    <property type="entry name" value="PepX_C"/>
    <property type="match status" value="1"/>
</dbReference>
<feature type="domain" description="Xaa-Pro dipeptidyl-peptidase C-terminal" evidence="3">
    <location>
        <begin position="318"/>
        <end position="549"/>
    </location>
</feature>
<reference evidence="4" key="1">
    <citation type="submission" date="2021-02" db="EMBL/GenBank/DDBJ databases">
        <title>Skermanella TT6 skin isolate.</title>
        <authorList>
            <person name="Lee K."/>
            <person name="Ganzorig M."/>
        </authorList>
    </citation>
    <scope>NUCLEOTIDE SEQUENCE</scope>
    <source>
        <strain evidence="4">TT6</strain>
    </source>
</reference>
<dbReference type="InterPro" id="IPR029058">
    <property type="entry name" value="AB_hydrolase_fold"/>
</dbReference>
<dbReference type="SUPFAM" id="SSF53474">
    <property type="entry name" value="alpha/beta-Hydrolases"/>
    <property type="match status" value="1"/>
</dbReference>
<dbReference type="Gene3D" id="1.10.3020.10">
    <property type="entry name" value="alpha-amino acid ester hydrolase ( Helical cap domain)"/>
    <property type="match status" value="1"/>
</dbReference>
<feature type="compositionally biased region" description="Basic and acidic residues" evidence="2">
    <location>
        <begin position="1"/>
        <end position="12"/>
    </location>
</feature>
<proteinExistence type="predicted"/>
<dbReference type="InterPro" id="IPR008979">
    <property type="entry name" value="Galactose-bd-like_sf"/>
</dbReference>
<evidence type="ECO:0000256" key="1">
    <source>
        <dbReference type="ARBA" id="ARBA00022801"/>
    </source>
</evidence>
<dbReference type="PANTHER" id="PTHR43056">
    <property type="entry name" value="PEPTIDASE S9 PROLYL OLIGOPEPTIDASE"/>
    <property type="match status" value="1"/>
</dbReference>
<protein>
    <submittedName>
        <fullName evidence="4">CocE/NonD family hydrolase</fullName>
    </submittedName>
</protein>
<dbReference type="Gene3D" id="3.40.50.1820">
    <property type="entry name" value="alpha/beta hydrolase"/>
    <property type="match status" value="1"/>
</dbReference>
<keyword evidence="1 4" id="KW-0378">Hydrolase</keyword>
<keyword evidence="5" id="KW-1185">Reference proteome</keyword>
<dbReference type="PANTHER" id="PTHR43056:SF10">
    <property type="entry name" value="COCE_NOND FAMILY, PUTATIVE (AFU_ORTHOLOGUE AFUA_7G00600)-RELATED"/>
    <property type="match status" value="1"/>
</dbReference>
<dbReference type="SMART" id="SM00939">
    <property type="entry name" value="PepX_C"/>
    <property type="match status" value="1"/>
</dbReference>
<dbReference type="SUPFAM" id="SSF49785">
    <property type="entry name" value="Galactose-binding domain-like"/>
    <property type="match status" value="1"/>
</dbReference>
<dbReference type="Pfam" id="PF02129">
    <property type="entry name" value="Peptidase_S15"/>
    <property type="match status" value="1"/>
</dbReference>
<dbReference type="InterPro" id="IPR000383">
    <property type="entry name" value="Xaa-Pro-like_dom"/>
</dbReference>
<dbReference type="InterPro" id="IPR050585">
    <property type="entry name" value="Xaa-Pro_dipeptidyl-ppase/CocE"/>
</dbReference>
<name>A0ABX7BD64_9PROT</name>
<dbReference type="NCBIfam" id="TIGR00976">
    <property type="entry name" value="CocE_NonD"/>
    <property type="match status" value="1"/>
</dbReference>
<evidence type="ECO:0000313" key="4">
    <source>
        <dbReference type="EMBL" id="QQP92332.1"/>
    </source>
</evidence>
<dbReference type="InterPro" id="IPR005674">
    <property type="entry name" value="CocE/Ser_esterase"/>
</dbReference>
<accession>A0ABX7BD64</accession>
<dbReference type="InterPro" id="IPR013736">
    <property type="entry name" value="Xaa-Pro_dipept_C"/>
</dbReference>
<evidence type="ECO:0000256" key="2">
    <source>
        <dbReference type="SAM" id="MobiDB-lite"/>
    </source>
</evidence>
<evidence type="ECO:0000259" key="3">
    <source>
        <dbReference type="SMART" id="SM00939"/>
    </source>
</evidence>
<gene>
    <name evidence="4" type="ORF">IGS68_06535</name>
</gene>
<feature type="region of interest" description="Disordered" evidence="2">
    <location>
        <begin position="1"/>
        <end position="21"/>
    </location>
</feature>
<dbReference type="EMBL" id="CP067420">
    <property type="protein sequence ID" value="QQP92332.1"/>
    <property type="molecule type" value="Genomic_DNA"/>
</dbReference>
<dbReference type="GO" id="GO:0016787">
    <property type="term" value="F:hydrolase activity"/>
    <property type="evidence" value="ECO:0007669"/>
    <property type="project" value="UniProtKB-KW"/>
</dbReference>
<dbReference type="Gene3D" id="2.60.120.260">
    <property type="entry name" value="Galactose-binding domain-like"/>
    <property type="match status" value="1"/>
</dbReference>